<evidence type="ECO:0000313" key="2">
    <source>
        <dbReference type="Proteomes" id="UP000239425"/>
    </source>
</evidence>
<name>A0A2S5RAA4_9PROT</name>
<evidence type="ECO:0000313" key="1">
    <source>
        <dbReference type="EMBL" id="PPE04230.1"/>
    </source>
</evidence>
<proteinExistence type="predicted"/>
<sequence length="103" mass="12171">MRYIPHQKNDSGRFSSRALCLSLGVSTKKEQPNYHAHEEYKHEPAKKDSWPKFHVWASVVCSELINSGISLSRELAQDYSRAQYPQNQREFKKYTSKQILNWR</sequence>
<dbReference type="Proteomes" id="UP000239425">
    <property type="component" value="Unassembled WGS sequence"/>
</dbReference>
<keyword evidence="2" id="KW-1185">Reference proteome</keyword>
<comment type="caution">
    <text evidence="1">The sequence shown here is derived from an EMBL/GenBank/DDBJ whole genome shotgun (WGS) entry which is preliminary data.</text>
</comment>
<protein>
    <submittedName>
        <fullName evidence="1">Uncharacterized protein</fullName>
    </submittedName>
</protein>
<reference evidence="1 2" key="1">
    <citation type="submission" date="2017-11" db="EMBL/GenBank/DDBJ databases">
        <title>Comparative genomic analysis of Holospora spp., intranuclear symbionts of paramecia.</title>
        <authorList>
            <person name="Garushyants S.K."/>
            <person name="Beliavskaya A."/>
            <person name="Malko D.B."/>
            <person name="Logacheva M.D."/>
            <person name="Rautian M.S."/>
            <person name="Gelfand M.S."/>
        </authorList>
    </citation>
    <scope>NUCLEOTIDE SEQUENCE [LARGE SCALE GENOMIC DNA]</scope>
    <source>
        <strain evidence="2">02AZ16</strain>
    </source>
</reference>
<accession>A0A2S5RAA4</accession>
<organism evidence="1 2">
    <name type="scientific">Holospora curviuscula</name>
    <dbReference type="NCBI Taxonomy" id="1082868"/>
    <lineage>
        <taxon>Bacteria</taxon>
        <taxon>Pseudomonadati</taxon>
        <taxon>Pseudomonadota</taxon>
        <taxon>Alphaproteobacteria</taxon>
        <taxon>Holosporales</taxon>
        <taxon>Holosporaceae</taxon>
        <taxon>Holospora</taxon>
    </lineage>
</organism>
<dbReference type="AlphaFoldDB" id="A0A2S5RAA4"/>
<gene>
    <name evidence="1" type="ORF">HCUR_00421</name>
</gene>
<dbReference type="EMBL" id="PHHC01000078">
    <property type="protein sequence ID" value="PPE04230.1"/>
    <property type="molecule type" value="Genomic_DNA"/>
</dbReference>